<keyword evidence="3" id="KW-1185">Reference proteome</keyword>
<feature type="transmembrane region" description="Helical" evidence="1">
    <location>
        <begin position="83"/>
        <end position="103"/>
    </location>
</feature>
<keyword evidence="1" id="KW-0812">Transmembrane</keyword>
<reference evidence="3" key="1">
    <citation type="submission" date="2013-10" db="EMBL/GenBank/DDBJ databases">
        <title>Genome sequencing of Onchocerca volvulus.</title>
        <authorList>
            <person name="Cotton J."/>
            <person name="Tsai J."/>
            <person name="Stanley E."/>
            <person name="Tracey A."/>
            <person name="Holroyd N."/>
            <person name="Lustigman S."/>
            <person name="Berriman M."/>
        </authorList>
    </citation>
    <scope>NUCLEOTIDE SEQUENCE</scope>
</reference>
<proteinExistence type="predicted"/>
<accession>A0A8R1TKL9</accession>
<keyword evidence="1" id="KW-1133">Transmembrane helix</keyword>
<organism evidence="2 3">
    <name type="scientific">Onchocerca volvulus</name>
    <dbReference type="NCBI Taxonomy" id="6282"/>
    <lineage>
        <taxon>Eukaryota</taxon>
        <taxon>Metazoa</taxon>
        <taxon>Ecdysozoa</taxon>
        <taxon>Nematoda</taxon>
        <taxon>Chromadorea</taxon>
        <taxon>Rhabditida</taxon>
        <taxon>Spirurina</taxon>
        <taxon>Spiruromorpha</taxon>
        <taxon>Filarioidea</taxon>
        <taxon>Onchocercidae</taxon>
        <taxon>Onchocerca</taxon>
    </lineage>
</organism>
<sequence>MRELEQGRGRRRGQGREGGRVCLLALIQGRLGRPRPAVIDILPPPTAATASFAAPICFHSVRSYCQKCEFFSFSRFAVRFSQLLHSFILSFISVLCWWLLLLLRCCGDGWMCACLPLHRFSSITPMSMSTVMELTRYKLRSGKINSEVELA</sequence>
<keyword evidence="1" id="KW-0472">Membrane</keyword>
<dbReference type="EMBL" id="CMVM020000350">
    <property type="status" value="NOT_ANNOTATED_CDS"/>
    <property type="molecule type" value="Genomic_DNA"/>
</dbReference>
<dbReference type="AlphaFoldDB" id="A0A8R1TKL9"/>
<evidence type="ECO:0000313" key="3">
    <source>
        <dbReference type="Proteomes" id="UP000024404"/>
    </source>
</evidence>
<name>A0A8R1TKL9_ONCVO</name>
<dbReference type="Proteomes" id="UP000024404">
    <property type="component" value="Unassembled WGS sequence"/>
</dbReference>
<evidence type="ECO:0000313" key="2">
    <source>
        <dbReference type="EnsemblMetazoa" id="OVOC11216.1"/>
    </source>
</evidence>
<dbReference type="EnsemblMetazoa" id="OVOC11216.1">
    <property type="protein sequence ID" value="OVOC11216.1"/>
    <property type="gene ID" value="WBGene00248025"/>
</dbReference>
<protein>
    <submittedName>
        <fullName evidence="2">Uncharacterized protein</fullName>
    </submittedName>
</protein>
<evidence type="ECO:0000256" key="1">
    <source>
        <dbReference type="SAM" id="Phobius"/>
    </source>
</evidence>
<reference evidence="2" key="2">
    <citation type="submission" date="2022-06" db="UniProtKB">
        <authorList>
            <consortium name="EnsemblMetazoa"/>
        </authorList>
    </citation>
    <scope>IDENTIFICATION</scope>
</reference>